<organism evidence="3 4">
    <name type="scientific">Marasmius tenuissimus</name>
    <dbReference type="NCBI Taxonomy" id="585030"/>
    <lineage>
        <taxon>Eukaryota</taxon>
        <taxon>Fungi</taxon>
        <taxon>Dikarya</taxon>
        <taxon>Basidiomycota</taxon>
        <taxon>Agaricomycotina</taxon>
        <taxon>Agaricomycetes</taxon>
        <taxon>Agaricomycetidae</taxon>
        <taxon>Agaricales</taxon>
        <taxon>Marasmiineae</taxon>
        <taxon>Marasmiaceae</taxon>
        <taxon>Marasmius</taxon>
    </lineage>
</organism>
<sequence>MSAQPTELDLVAIFANNAILTSAGLLTTSVLYGVYMVLFFSAMTILCNRREGIVSARLVLIAAVVVLFLFSTAYLCCTMSYFMLGLRHLLIKDVGVPLLKKNAAFIAKYRIVGVVGQVLLPIAVVIGDSIVVWRAWALSAGNKKIMFLPVLLQLALTATSFAWVGCFVDAGMPTMIPETCKKINTATYILSMLTNIAGTSVIGYTTWCYRKAISKYLNNCRHQARAEKVMVLLVESGVLYTSLWIIQLAVLVAPSNSSFVNQAFRQIFSAAATQLVGIYPTAIIVLVFLQRSLWDTTGVPSVCLTESTAPTQSETQATLEAASNESLHREKPEPTPLPVLFIQDKQDKKDGDDLSEGGSSPYSPYSPRVL</sequence>
<protein>
    <submittedName>
        <fullName evidence="3">Uncharacterized protein</fullName>
    </submittedName>
</protein>
<comment type="caution">
    <text evidence="3">The sequence shown here is derived from an EMBL/GenBank/DDBJ whole genome shotgun (WGS) entry which is preliminary data.</text>
</comment>
<proteinExistence type="predicted"/>
<name>A0ABR2ZI45_9AGAR</name>
<dbReference type="EMBL" id="JBBXMP010000191">
    <property type="protein sequence ID" value="KAL0060117.1"/>
    <property type="molecule type" value="Genomic_DNA"/>
</dbReference>
<feature type="transmembrane region" description="Helical" evidence="2">
    <location>
        <begin position="267"/>
        <end position="289"/>
    </location>
</feature>
<feature type="compositionally biased region" description="Low complexity" evidence="1">
    <location>
        <begin position="359"/>
        <end position="370"/>
    </location>
</feature>
<evidence type="ECO:0000313" key="3">
    <source>
        <dbReference type="EMBL" id="KAL0060117.1"/>
    </source>
</evidence>
<keyword evidence="2" id="KW-1133">Transmembrane helix</keyword>
<evidence type="ECO:0000256" key="2">
    <source>
        <dbReference type="SAM" id="Phobius"/>
    </source>
</evidence>
<evidence type="ECO:0000256" key="1">
    <source>
        <dbReference type="SAM" id="MobiDB-lite"/>
    </source>
</evidence>
<keyword evidence="2" id="KW-0812">Transmembrane</keyword>
<feature type="transmembrane region" description="Helical" evidence="2">
    <location>
        <begin position="111"/>
        <end position="133"/>
    </location>
</feature>
<reference evidence="3 4" key="1">
    <citation type="submission" date="2024-05" db="EMBL/GenBank/DDBJ databases">
        <title>A draft genome resource for the thread blight pathogen Marasmius tenuissimus strain MS-2.</title>
        <authorList>
            <person name="Yulfo-Soto G.E."/>
            <person name="Baruah I.K."/>
            <person name="Amoako-Attah I."/>
            <person name="Bukari Y."/>
            <person name="Meinhardt L.W."/>
            <person name="Bailey B.A."/>
            <person name="Cohen S.P."/>
        </authorList>
    </citation>
    <scope>NUCLEOTIDE SEQUENCE [LARGE SCALE GENOMIC DNA]</scope>
    <source>
        <strain evidence="3 4">MS-2</strain>
    </source>
</reference>
<feature type="transmembrane region" description="Helical" evidence="2">
    <location>
        <begin position="20"/>
        <end position="46"/>
    </location>
</feature>
<gene>
    <name evidence="3" type="ORF">AAF712_013089</name>
</gene>
<feature type="transmembrane region" description="Helical" evidence="2">
    <location>
        <begin position="58"/>
        <end position="84"/>
    </location>
</feature>
<evidence type="ECO:0000313" key="4">
    <source>
        <dbReference type="Proteomes" id="UP001437256"/>
    </source>
</evidence>
<keyword evidence="2" id="KW-0472">Membrane</keyword>
<dbReference type="Proteomes" id="UP001437256">
    <property type="component" value="Unassembled WGS sequence"/>
</dbReference>
<feature type="region of interest" description="Disordered" evidence="1">
    <location>
        <begin position="320"/>
        <end position="370"/>
    </location>
</feature>
<keyword evidence="4" id="KW-1185">Reference proteome</keyword>
<feature type="transmembrane region" description="Helical" evidence="2">
    <location>
        <begin position="145"/>
        <end position="165"/>
    </location>
</feature>
<accession>A0ABR2ZI45</accession>
<feature type="transmembrane region" description="Helical" evidence="2">
    <location>
        <begin position="230"/>
        <end position="255"/>
    </location>
</feature>
<feature type="transmembrane region" description="Helical" evidence="2">
    <location>
        <begin position="185"/>
        <end position="209"/>
    </location>
</feature>